<keyword evidence="3" id="KW-0285">Flavoprotein</keyword>
<dbReference type="EMBL" id="DVJS01000240">
    <property type="protein sequence ID" value="HIS98210.1"/>
    <property type="molecule type" value="Genomic_DNA"/>
</dbReference>
<dbReference type="InterPro" id="IPR051793">
    <property type="entry name" value="NADH:flavin_oxidoreductase"/>
</dbReference>
<evidence type="ECO:0000313" key="11">
    <source>
        <dbReference type="Proteomes" id="UP000886876"/>
    </source>
</evidence>
<comment type="cofactor">
    <cofactor evidence="1">
        <name>FMN</name>
        <dbReference type="ChEBI" id="CHEBI:58210"/>
    </cofactor>
</comment>
<dbReference type="Gene3D" id="3.20.20.70">
    <property type="entry name" value="Aldolase class I"/>
    <property type="match status" value="1"/>
</dbReference>
<keyword evidence="7" id="KW-0408">Iron</keyword>
<keyword evidence="8" id="KW-0411">Iron-sulfur</keyword>
<feature type="domain" description="NADH:flavin oxidoreductase/NADH oxidase N-terminal" evidence="9">
    <location>
        <begin position="6"/>
        <end position="337"/>
    </location>
</feature>
<gene>
    <name evidence="10" type="ORF">IAD42_09555</name>
</gene>
<dbReference type="CDD" id="cd02803">
    <property type="entry name" value="OYE_like_FMN_family"/>
    <property type="match status" value="1"/>
</dbReference>
<protein>
    <submittedName>
        <fullName evidence="10">NADH:flavin oxidoreductase</fullName>
    </submittedName>
</protein>
<accession>A0A9D1G672</accession>
<dbReference type="GO" id="GO:0051536">
    <property type="term" value="F:iron-sulfur cluster binding"/>
    <property type="evidence" value="ECO:0007669"/>
    <property type="project" value="UniProtKB-KW"/>
</dbReference>
<comment type="caution">
    <text evidence="10">The sequence shown here is derived from an EMBL/GenBank/DDBJ whole genome shotgun (WGS) entry which is preliminary data.</text>
</comment>
<sequence length="339" mass="36817">MNPKVLLEPIKIGSLEVKNRFVVPAMGTNFATPDGFVTDQLIAYHTARAKGGYGLIITEVVAVQANGKAIIFEPGIWDDKFIPGWKKLTDSVHAAGGRIFCQLHHCGRQTLPVFIGGETPVAPSAVPCPADNSLCRELSGEECWELVEAYGDAAVRAKEAGFDGVEVHGGHGYMIAQFMSPHSNKRTDEWGGDLYGRLKLPREIFKNIRAKCGEDYPMIFRFSYDQKVNGGTTIEEATVIAKTAEDCGVDAVNITICTYASVEYMSATPMMPSGFNQHPTAIIKNSVSIPVMAVGRFNNVLVAADAVESGRADMICFGRTSLADPELPNKLAEDRLDEQ</sequence>
<evidence type="ECO:0000256" key="8">
    <source>
        <dbReference type="ARBA" id="ARBA00023014"/>
    </source>
</evidence>
<keyword evidence="5" id="KW-0479">Metal-binding</keyword>
<keyword evidence="6" id="KW-0560">Oxidoreductase</keyword>
<evidence type="ECO:0000256" key="6">
    <source>
        <dbReference type="ARBA" id="ARBA00023002"/>
    </source>
</evidence>
<dbReference type="GO" id="GO:0016491">
    <property type="term" value="F:oxidoreductase activity"/>
    <property type="evidence" value="ECO:0007669"/>
    <property type="project" value="UniProtKB-KW"/>
</dbReference>
<evidence type="ECO:0000313" key="10">
    <source>
        <dbReference type="EMBL" id="HIS98210.1"/>
    </source>
</evidence>
<keyword evidence="4" id="KW-0288">FMN</keyword>
<evidence type="ECO:0000256" key="5">
    <source>
        <dbReference type="ARBA" id="ARBA00022723"/>
    </source>
</evidence>
<evidence type="ECO:0000256" key="7">
    <source>
        <dbReference type="ARBA" id="ARBA00023004"/>
    </source>
</evidence>
<dbReference type="SUPFAM" id="SSF51395">
    <property type="entry name" value="FMN-linked oxidoreductases"/>
    <property type="match status" value="1"/>
</dbReference>
<dbReference type="InterPro" id="IPR013785">
    <property type="entry name" value="Aldolase_TIM"/>
</dbReference>
<dbReference type="PANTHER" id="PTHR42917">
    <property type="entry name" value="2,4-DIENOYL-COA REDUCTASE"/>
    <property type="match status" value="1"/>
</dbReference>
<reference evidence="10" key="2">
    <citation type="journal article" date="2021" name="PeerJ">
        <title>Extensive microbial diversity within the chicken gut microbiome revealed by metagenomics and culture.</title>
        <authorList>
            <person name="Gilroy R."/>
            <person name="Ravi A."/>
            <person name="Getino M."/>
            <person name="Pursley I."/>
            <person name="Horton D.L."/>
            <person name="Alikhan N.F."/>
            <person name="Baker D."/>
            <person name="Gharbi K."/>
            <person name="Hall N."/>
            <person name="Watson M."/>
            <person name="Adriaenssens E.M."/>
            <person name="Foster-Nyarko E."/>
            <person name="Jarju S."/>
            <person name="Secka A."/>
            <person name="Antonio M."/>
            <person name="Oren A."/>
            <person name="Chaudhuri R.R."/>
            <person name="La Ragione R."/>
            <person name="Hildebrand F."/>
            <person name="Pallen M.J."/>
        </authorList>
    </citation>
    <scope>NUCLEOTIDE SEQUENCE</scope>
    <source>
        <strain evidence="10">ChiHecec3B27-6122</strain>
    </source>
</reference>
<dbReference type="GO" id="GO:0046872">
    <property type="term" value="F:metal ion binding"/>
    <property type="evidence" value="ECO:0007669"/>
    <property type="project" value="UniProtKB-KW"/>
</dbReference>
<dbReference type="InterPro" id="IPR001155">
    <property type="entry name" value="OxRdtase_FMN_N"/>
</dbReference>
<dbReference type="GO" id="GO:0010181">
    <property type="term" value="F:FMN binding"/>
    <property type="evidence" value="ECO:0007669"/>
    <property type="project" value="InterPro"/>
</dbReference>
<evidence type="ECO:0000256" key="3">
    <source>
        <dbReference type="ARBA" id="ARBA00022630"/>
    </source>
</evidence>
<dbReference type="Pfam" id="PF00724">
    <property type="entry name" value="Oxidored_FMN"/>
    <property type="match status" value="1"/>
</dbReference>
<dbReference type="Proteomes" id="UP000886876">
    <property type="component" value="Unassembled WGS sequence"/>
</dbReference>
<proteinExistence type="predicted"/>
<dbReference type="PANTHER" id="PTHR42917:SF2">
    <property type="entry name" value="2,4-DIENOYL-COA REDUCTASE [(2E)-ENOYL-COA-PRODUCING]"/>
    <property type="match status" value="1"/>
</dbReference>
<evidence type="ECO:0000256" key="1">
    <source>
        <dbReference type="ARBA" id="ARBA00001917"/>
    </source>
</evidence>
<evidence type="ECO:0000256" key="2">
    <source>
        <dbReference type="ARBA" id="ARBA00001966"/>
    </source>
</evidence>
<comment type="cofactor">
    <cofactor evidence="2">
        <name>[4Fe-4S] cluster</name>
        <dbReference type="ChEBI" id="CHEBI:49883"/>
    </cofactor>
</comment>
<reference evidence="10" key="1">
    <citation type="submission" date="2020-10" db="EMBL/GenBank/DDBJ databases">
        <authorList>
            <person name="Gilroy R."/>
        </authorList>
    </citation>
    <scope>NUCLEOTIDE SEQUENCE</scope>
    <source>
        <strain evidence="10">ChiHecec3B27-6122</strain>
    </source>
</reference>
<evidence type="ECO:0000259" key="9">
    <source>
        <dbReference type="Pfam" id="PF00724"/>
    </source>
</evidence>
<name>A0A9D1G672_9FIRM</name>
<dbReference type="AlphaFoldDB" id="A0A9D1G672"/>
<feature type="non-terminal residue" evidence="10">
    <location>
        <position position="339"/>
    </location>
</feature>
<evidence type="ECO:0000256" key="4">
    <source>
        <dbReference type="ARBA" id="ARBA00022643"/>
    </source>
</evidence>
<organism evidence="10 11">
    <name type="scientific">Candidatus Scatomorpha pullistercoris</name>
    <dbReference type="NCBI Taxonomy" id="2840929"/>
    <lineage>
        <taxon>Bacteria</taxon>
        <taxon>Bacillati</taxon>
        <taxon>Bacillota</taxon>
        <taxon>Clostridia</taxon>
        <taxon>Eubacteriales</taxon>
        <taxon>Candidatus Scatomorpha</taxon>
    </lineage>
</organism>